<keyword evidence="3" id="KW-0963">Cytoplasm</keyword>
<feature type="compositionally biased region" description="Acidic residues" evidence="11">
    <location>
        <begin position="254"/>
        <end position="265"/>
    </location>
</feature>
<evidence type="ECO:0000256" key="1">
    <source>
        <dbReference type="ARBA" id="ARBA00004186"/>
    </source>
</evidence>
<feature type="compositionally biased region" description="Basic and acidic residues" evidence="11">
    <location>
        <begin position="831"/>
        <end position="850"/>
    </location>
</feature>
<proteinExistence type="inferred from homology"/>
<feature type="compositionally biased region" description="Basic and acidic residues" evidence="11">
    <location>
        <begin position="511"/>
        <end position="520"/>
    </location>
</feature>
<dbReference type="EMBL" id="OU900099">
    <property type="protein sequence ID" value="CAG9862957.1"/>
    <property type="molecule type" value="Genomic_DNA"/>
</dbReference>
<evidence type="ECO:0000256" key="7">
    <source>
        <dbReference type="ARBA" id="ARBA00023212"/>
    </source>
</evidence>
<evidence type="ECO:0000313" key="13">
    <source>
        <dbReference type="EMBL" id="CAG9862957.1"/>
    </source>
</evidence>
<feature type="compositionally biased region" description="Polar residues" evidence="11">
    <location>
        <begin position="566"/>
        <end position="579"/>
    </location>
</feature>
<evidence type="ECO:0000256" key="5">
    <source>
        <dbReference type="ARBA" id="ARBA00022737"/>
    </source>
</evidence>
<reference evidence="13" key="1">
    <citation type="submission" date="2022-01" db="EMBL/GenBank/DDBJ databases">
        <authorList>
            <person name="King R."/>
        </authorList>
    </citation>
    <scope>NUCLEOTIDE SEQUENCE</scope>
</reference>
<dbReference type="FunFam" id="1.25.10.10:FF:000063">
    <property type="entry name" value="Putative cytoskeleton-associated protein 5"/>
    <property type="match status" value="1"/>
</dbReference>
<evidence type="ECO:0000313" key="14">
    <source>
        <dbReference type="Proteomes" id="UP001153712"/>
    </source>
</evidence>
<dbReference type="Pfam" id="PF21041">
    <property type="entry name" value="XMAP215_CLASP_TOG"/>
    <property type="match status" value="3"/>
</dbReference>
<feature type="domain" description="TOG" evidence="12">
    <location>
        <begin position="1"/>
        <end position="228"/>
    </location>
</feature>
<dbReference type="OrthoDB" id="205662at2759"/>
<keyword evidence="5" id="KW-0677">Repeat</keyword>
<dbReference type="GO" id="GO:0030951">
    <property type="term" value="P:establishment or maintenance of microtubule cytoskeleton polarity"/>
    <property type="evidence" value="ECO:0007669"/>
    <property type="project" value="InterPro"/>
</dbReference>
<dbReference type="FunFam" id="1.25.10.10:FF:000050">
    <property type="entry name" value="Cytoskeleton-associated protein 5 isoform X1"/>
    <property type="match status" value="1"/>
</dbReference>
<feature type="region of interest" description="Disordered" evidence="11">
    <location>
        <begin position="242"/>
        <end position="265"/>
    </location>
</feature>
<comment type="similarity">
    <text evidence="9">Belongs to the TOG/XMAP215 family.</text>
</comment>
<dbReference type="PROSITE" id="PS50077">
    <property type="entry name" value="HEAT_REPEAT"/>
    <property type="match status" value="1"/>
</dbReference>
<dbReference type="GO" id="GO:0051010">
    <property type="term" value="F:microtubule plus-end binding"/>
    <property type="evidence" value="ECO:0007669"/>
    <property type="project" value="InterPro"/>
</dbReference>
<comment type="subcellular location">
    <subcellularLocation>
        <location evidence="2">Cytoplasm</location>
        <location evidence="2">Cytoskeleton</location>
        <location evidence="2">Microtubule organizing center</location>
        <location evidence="2">Centrosome</location>
    </subcellularLocation>
    <subcellularLocation>
        <location evidence="1">Cytoplasm</location>
        <location evidence="1">Cytoskeleton</location>
        <location evidence="1">Spindle</location>
    </subcellularLocation>
</comment>
<sequence>MEDEEFRKLPADEKCVHKLWKARIVGYEEITKLFKEIDDEKSPEFGKYLGLVKKFVVDNNVVAQEKGLEATLTYVEHYAHAGKTTAEVMAGIVAKCMAAPKAKTKELALQITLMYIEIEKHEIVQDELMKGMDLKNPKIVSACINACTTALREFGTKIINVKPLLKKISGLLSDRDKGVRDETKLMVIEMFRWIGGPLRAQLQTANLQALQLAELESEFAKIEGQKATPTRYIRSQQAKKAVVRDNGGDAQGDGGEEEEEEGAPEVEIDPFELLPEVEVLSKIPKDFYEKVEAKKWQERKEALEAVEVLVKNPKLQNGDYGDLVRALKKVIQKDSNVVCVAIAGRCIGGLAAGLKKKFQTYAGFCVPTILDKFKEKKQNVVTALREAGDAVYLTTNLEAILEDVTEALDNKNPSIKTETTLFLTRAFTKTSPATINKKLLKAITTTLLKNMNEPDPGVREATAEALGTLMKLVGEKAISPYLVELEKDNLKMSKIKEFHDKAEIIVKFKEKKESPAKEPPARNASSAAIKTKSKPTKKAEISSGSSTVVRNKSSKAISKSEDSKSSARGVTKSASSYSVNEEDDQEPAADHMPRVDVSAQITESLLNELGDKQWKVRQEALTKIEVIISEAKFIKSNLGDLPQSLAARLSDSNVKIAKTALSLCEVICKAMGPQFKQYVRVFLPTILQGLGDNKAAMRASCLDAMNTMREICGYKEFFESEMIADALKSGSPALKIELWNWLAENLQKAPPSQISREELMACIPHLFSNLEDRNADVRKNANEAVLGVMLHLSYETMAKQTEKLKPGSKAVVLVALDKARPNLPVKPLPPTKEKVVKKEKEAKTTRESKPASKKPASKASTASTGRKREEEVDTSPLLTVNSLKQQRTLDENKLKVLKWNFTQPREEFVELLKDQMATANVNKTLMSNMFHNDFRYHIKALESLSEDMLENTQALISNLDLILKWLTLRFFDTNPSVLLKGLEYLQYVFSMLIETKYHITENEAASFIPYLVNKIGDPKDSVRNGVKILLKQLNMLYHVNKLFTFVMEGLKSKNARQRAECLEVLGGIIGEFGISVCAPTPAACLKEIAKQISDRDNSVRNAALNCLVEAYFIIGEKIYKSVGNISDKDMCLLEERIKRSSRKTTIPKPDVNVTVVLPTQKECKEDLMNTVVLSKVDTNNEIEEDIEEEHLPRLKLDICISRLPTAVTESPKEFDGPFRLDPDFMEALERSKPPRPVKPKLIPVDLSFLNEEIKIPTIEEAREQVRARMAKQASGPNETKTWLNLNANVVSPNKQDIVLERLIKNISSPTNSVVLASLVQLHELLNTTRGNAIVDYEEELMKALVGLLKNLQNIDVITDSFAGRLYRNLFVTFTHFFGNPLLGKHMSKTVIKDLMDHMINLLVEERLKSIPDGDCYVRIINLQCINVIEKCDHTNTICALVQLITEYINNDSSGRSVDLVMKCIWRVIKLMPKWGDEIDYDLVLLEVHNFSKQFPTTWWKNRDDTPLRTVKTIVHSSTKIKGGTILLHLGKIPNTSESMVESYILRVLKSMKISEIQHIPVKQETQRRSLSRANHEMLTDIFQKIGNKEDTKEGLNLLYDFMQQHPEANIEPVLTNCSKVFQDYIRNGLKEIEGSRQNPTTT</sequence>
<evidence type="ECO:0000256" key="11">
    <source>
        <dbReference type="SAM" id="MobiDB-lite"/>
    </source>
</evidence>
<evidence type="ECO:0000256" key="10">
    <source>
        <dbReference type="PROSITE-ProRule" id="PRU00103"/>
    </source>
</evidence>
<feature type="domain" description="TOG" evidence="12">
    <location>
        <begin position="590"/>
        <end position="825"/>
    </location>
</feature>
<dbReference type="GO" id="GO:0051301">
    <property type="term" value="P:cell division"/>
    <property type="evidence" value="ECO:0007669"/>
    <property type="project" value="UniProtKB-KW"/>
</dbReference>
<gene>
    <name evidence="13" type="ORF">PHYEVI_LOCUS9258</name>
</gene>
<dbReference type="InterPro" id="IPR048491">
    <property type="entry name" value="XMAP215_CLASP_TOG"/>
</dbReference>
<dbReference type="InterPro" id="IPR024395">
    <property type="entry name" value="CLASP_N_dom"/>
</dbReference>
<feature type="domain" description="TOG" evidence="12">
    <location>
        <begin position="907"/>
        <end position="1146"/>
    </location>
</feature>
<dbReference type="FunFam" id="1.25.10.10:FF:000019">
    <property type="entry name" value="Cytoskeleton-associated protein 5"/>
    <property type="match status" value="1"/>
</dbReference>
<keyword evidence="4" id="KW-0132">Cell division</keyword>
<keyword evidence="8" id="KW-0131">Cell cycle</keyword>
<evidence type="ECO:0000256" key="6">
    <source>
        <dbReference type="ARBA" id="ARBA00022776"/>
    </source>
</evidence>
<dbReference type="InterPro" id="IPR034085">
    <property type="entry name" value="TOG"/>
</dbReference>
<feature type="compositionally biased region" description="Polar residues" evidence="11">
    <location>
        <begin position="542"/>
        <end position="557"/>
    </location>
</feature>
<keyword evidence="14" id="KW-1185">Reference proteome</keyword>
<keyword evidence="7" id="KW-0206">Cytoskeleton</keyword>
<feature type="region of interest" description="Disordered" evidence="11">
    <location>
        <begin position="822"/>
        <end position="877"/>
    </location>
</feature>
<accession>A0A9N9XS48</accession>
<dbReference type="FunFam" id="1.25.10.10:FF:000052">
    <property type="entry name" value="Cytoskeleton associated protein 5"/>
    <property type="match status" value="1"/>
</dbReference>
<organism evidence="13 14">
    <name type="scientific">Phyllotreta striolata</name>
    <name type="common">Striped flea beetle</name>
    <name type="synonym">Crioceris striolata</name>
    <dbReference type="NCBI Taxonomy" id="444603"/>
    <lineage>
        <taxon>Eukaryota</taxon>
        <taxon>Metazoa</taxon>
        <taxon>Ecdysozoa</taxon>
        <taxon>Arthropoda</taxon>
        <taxon>Hexapoda</taxon>
        <taxon>Insecta</taxon>
        <taxon>Pterygota</taxon>
        <taxon>Neoptera</taxon>
        <taxon>Endopterygota</taxon>
        <taxon>Coleoptera</taxon>
        <taxon>Polyphaga</taxon>
        <taxon>Cucujiformia</taxon>
        <taxon>Chrysomeloidea</taxon>
        <taxon>Chrysomelidae</taxon>
        <taxon>Galerucinae</taxon>
        <taxon>Alticini</taxon>
        <taxon>Phyllotreta</taxon>
    </lineage>
</organism>
<dbReference type="InterPro" id="IPR021133">
    <property type="entry name" value="HEAT_type_2"/>
</dbReference>
<dbReference type="GO" id="GO:0005813">
    <property type="term" value="C:centrosome"/>
    <property type="evidence" value="ECO:0007669"/>
    <property type="project" value="UniProtKB-SubCell"/>
</dbReference>
<name>A0A9N9XS48_PHYSR</name>
<dbReference type="GO" id="GO:0046785">
    <property type="term" value="P:microtubule polymerization"/>
    <property type="evidence" value="ECO:0007669"/>
    <property type="project" value="InterPro"/>
</dbReference>
<dbReference type="GO" id="GO:0061863">
    <property type="term" value="F:microtubule plus end polymerase"/>
    <property type="evidence" value="ECO:0007669"/>
    <property type="project" value="InterPro"/>
</dbReference>
<dbReference type="SUPFAM" id="SSF48371">
    <property type="entry name" value="ARM repeat"/>
    <property type="match status" value="3"/>
</dbReference>
<feature type="region of interest" description="Disordered" evidence="11">
    <location>
        <begin position="511"/>
        <end position="593"/>
    </location>
</feature>
<keyword evidence="6" id="KW-0498">Mitosis</keyword>
<evidence type="ECO:0000256" key="2">
    <source>
        <dbReference type="ARBA" id="ARBA00004300"/>
    </source>
</evidence>
<protein>
    <recommendedName>
        <fullName evidence="12">TOG domain-containing protein</fullName>
    </recommendedName>
</protein>
<evidence type="ECO:0000256" key="9">
    <source>
        <dbReference type="ARBA" id="ARBA00025722"/>
    </source>
</evidence>
<dbReference type="InterPro" id="IPR045110">
    <property type="entry name" value="XMAP215"/>
</dbReference>
<dbReference type="SMART" id="SM01349">
    <property type="entry name" value="TOG"/>
    <property type="match status" value="4"/>
</dbReference>
<dbReference type="GO" id="GO:0051231">
    <property type="term" value="P:spindle elongation"/>
    <property type="evidence" value="ECO:0007669"/>
    <property type="project" value="UniProtKB-ARBA"/>
</dbReference>
<evidence type="ECO:0000256" key="3">
    <source>
        <dbReference type="ARBA" id="ARBA00022490"/>
    </source>
</evidence>
<dbReference type="Pfam" id="PF12348">
    <property type="entry name" value="CLASP_N"/>
    <property type="match status" value="1"/>
</dbReference>
<feature type="repeat" description="HEAT" evidence="10">
    <location>
        <begin position="443"/>
        <end position="481"/>
    </location>
</feature>
<evidence type="ECO:0000256" key="4">
    <source>
        <dbReference type="ARBA" id="ARBA00022618"/>
    </source>
</evidence>
<dbReference type="Gene3D" id="1.25.10.10">
    <property type="entry name" value="Leucine-rich Repeat Variant"/>
    <property type="match status" value="4"/>
</dbReference>
<dbReference type="InterPro" id="IPR011989">
    <property type="entry name" value="ARM-like"/>
</dbReference>
<feature type="domain" description="TOG" evidence="12">
    <location>
        <begin position="272"/>
        <end position="512"/>
    </location>
</feature>
<dbReference type="Proteomes" id="UP001153712">
    <property type="component" value="Chromosome 6"/>
</dbReference>
<dbReference type="InterPro" id="IPR016024">
    <property type="entry name" value="ARM-type_fold"/>
</dbReference>
<evidence type="ECO:0000256" key="8">
    <source>
        <dbReference type="ARBA" id="ARBA00023306"/>
    </source>
</evidence>
<dbReference type="PANTHER" id="PTHR12609">
    <property type="entry name" value="MICROTUBULE ASSOCIATED PROTEIN XMAP215"/>
    <property type="match status" value="1"/>
</dbReference>
<evidence type="ECO:0000259" key="12">
    <source>
        <dbReference type="SMART" id="SM01349"/>
    </source>
</evidence>
<dbReference type="GO" id="GO:0005874">
    <property type="term" value="C:microtubule"/>
    <property type="evidence" value="ECO:0007669"/>
    <property type="project" value="UniProtKB-ARBA"/>
</dbReference>
<dbReference type="GO" id="GO:0005819">
    <property type="term" value="C:spindle"/>
    <property type="evidence" value="ECO:0007669"/>
    <property type="project" value="UniProtKB-SubCell"/>
</dbReference>